<sequence>MHSRLTVGVDVGGTRTKLALIDPEPGLVLSEAVHPTITEGREAFLTGLAGHVRQLAGSAGVDTGAVRGVGIGLPGFVLDDLVDLVWPELAFLEGTTLRAEAEDALGLPVVFDNDARVVALGEARHGGHPGTRLLSLTIGTGLGVALVVDGRLQERGSLTHLAGHLPVRPGARPCFCGFAGCLESLVCAGRLTDETGLPDAATVLATAGSPAVAGWLADLATGLNAYAHLYAPDVVVIGGGLSRGLAPHLPALADALFAQPYHGYTVELRRTDLAERAGSLGAAALLD</sequence>
<evidence type="ECO:0000256" key="1">
    <source>
        <dbReference type="ARBA" id="ARBA00006479"/>
    </source>
</evidence>
<comment type="caution">
    <text evidence="2">The sequence shown here is derived from an EMBL/GenBank/DDBJ whole genome shotgun (WGS) entry which is preliminary data.</text>
</comment>
<protein>
    <submittedName>
        <fullName evidence="2">Glucokinase</fullName>
    </submittedName>
</protein>
<dbReference type="SUPFAM" id="SSF53067">
    <property type="entry name" value="Actin-like ATPase domain"/>
    <property type="match status" value="1"/>
</dbReference>
<dbReference type="AlphaFoldDB" id="A0A919PVP3"/>
<comment type="similarity">
    <text evidence="1">Belongs to the ROK (NagC/XylR) family.</text>
</comment>
<organism evidence="2 3">
    <name type="scientific">Dactylosporangium siamense</name>
    <dbReference type="NCBI Taxonomy" id="685454"/>
    <lineage>
        <taxon>Bacteria</taxon>
        <taxon>Bacillati</taxon>
        <taxon>Actinomycetota</taxon>
        <taxon>Actinomycetes</taxon>
        <taxon>Micromonosporales</taxon>
        <taxon>Micromonosporaceae</taxon>
        <taxon>Dactylosporangium</taxon>
    </lineage>
</organism>
<dbReference type="Proteomes" id="UP000660611">
    <property type="component" value="Unassembled WGS sequence"/>
</dbReference>
<proteinExistence type="inferred from homology"/>
<dbReference type="InterPro" id="IPR000600">
    <property type="entry name" value="ROK"/>
</dbReference>
<accession>A0A919PVP3</accession>
<keyword evidence="3" id="KW-1185">Reference proteome</keyword>
<evidence type="ECO:0000313" key="2">
    <source>
        <dbReference type="EMBL" id="GIG50136.1"/>
    </source>
</evidence>
<dbReference type="PANTHER" id="PTHR18964">
    <property type="entry name" value="ROK (REPRESSOR, ORF, KINASE) FAMILY"/>
    <property type="match status" value="1"/>
</dbReference>
<dbReference type="Pfam" id="PF00480">
    <property type="entry name" value="ROK"/>
    <property type="match status" value="1"/>
</dbReference>
<dbReference type="EMBL" id="BONQ01000128">
    <property type="protein sequence ID" value="GIG50136.1"/>
    <property type="molecule type" value="Genomic_DNA"/>
</dbReference>
<evidence type="ECO:0000313" key="3">
    <source>
        <dbReference type="Proteomes" id="UP000660611"/>
    </source>
</evidence>
<dbReference type="Gene3D" id="3.30.420.40">
    <property type="match status" value="2"/>
</dbReference>
<reference evidence="2" key="1">
    <citation type="submission" date="2021-01" db="EMBL/GenBank/DDBJ databases">
        <title>Whole genome shotgun sequence of Dactylosporangium siamense NBRC 106093.</title>
        <authorList>
            <person name="Komaki H."/>
            <person name="Tamura T."/>
        </authorList>
    </citation>
    <scope>NUCLEOTIDE SEQUENCE</scope>
    <source>
        <strain evidence="2">NBRC 106093</strain>
    </source>
</reference>
<dbReference type="RefSeq" id="WP_203851784.1">
    <property type="nucleotide sequence ID" value="NZ_BAAAVW010000014.1"/>
</dbReference>
<gene>
    <name evidence="2" type="ORF">Dsi01nite_081770</name>
</gene>
<dbReference type="InterPro" id="IPR043129">
    <property type="entry name" value="ATPase_NBD"/>
</dbReference>
<dbReference type="PANTHER" id="PTHR18964:SF173">
    <property type="entry name" value="GLUCOKINASE"/>
    <property type="match status" value="1"/>
</dbReference>
<name>A0A919PVP3_9ACTN</name>